<dbReference type="Gene3D" id="3.75.10.10">
    <property type="entry name" value="L-arginine/glycine Amidinotransferase, Chain A"/>
    <property type="match status" value="1"/>
</dbReference>
<dbReference type="RefSeq" id="WP_306825112.1">
    <property type="nucleotide sequence ID" value="NZ_JAUSQM010000001.1"/>
</dbReference>
<evidence type="ECO:0000313" key="3">
    <source>
        <dbReference type="EMBL" id="MDP9822390.1"/>
    </source>
</evidence>
<dbReference type="NCBIfam" id="NF045660">
    <property type="entry name" value="DiMthArgaseDdahStm"/>
    <property type="match status" value="1"/>
</dbReference>
<name>A0ABT9NQQ0_9ACTN</name>
<proteinExistence type="inferred from homology"/>
<dbReference type="EC" id="3.5.3.18" evidence="3"/>
<dbReference type="EMBL" id="JAUSQM010000001">
    <property type="protein sequence ID" value="MDP9822390.1"/>
    <property type="molecule type" value="Genomic_DNA"/>
</dbReference>
<dbReference type="GO" id="GO:0016403">
    <property type="term" value="F:dimethylargininase activity"/>
    <property type="evidence" value="ECO:0007669"/>
    <property type="project" value="UniProtKB-EC"/>
</dbReference>
<dbReference type="InterPro" id="IPR033199">
    <property type="entry name" value="DDAH-like"/>
</dbReference>
<dbReference type="PANTHER" id="PTHR12737">
    <property type="entry name" value="DIMETHYLARGININE DIMETHYLAMINOHYDROLASE"/>
    <property type="match status" value="1"/>
</dbReference>
<comment type="caution">
    <text evidence="3">The sequence shown here is derived from an EMBL/GenBank/DDBJ whole genome shotgun (WGS) entry which is preliminary data.</text>
</comment>
<accession>A0ABT9NQQ0</accession>
<evidence type="ECO:0000313" key="4">
    <source>
        <dbReference type="Proteomes" id="UP001240447"/>
    </source>
</evidence>
<evidence type="ECO:0000256" key="1">
    <source>
        <dbReference type="ARBA" id="ARBA00008532"/>
    </source>
</evidence>
<dbReference type="PANTHER" id="PTHR12737:SF9">
    <property type="entry name" value="DIMETHYLARGININASE"/>
    <property type="match status" value="1"/>
</dbReference>
<gene>
    <name evidence="3" type="ORF">J2S59_002199</name>
</gene>
<comment type="similarity">
    <text evidence="1">Belongs to the DDAH family.</text>
</comment>
<keyword evidence="2 3" id="KW-0378">Hydrolase</keyword>
<evidence type="ECO:0000256" key="2">
    <source>
        <dbReference type="ARBA" id="ARBA00022801"/>
    </source>
</evidence>
<keyword evidence="4" id="KW-1185">Reference proteome</keyword>
<protein>
    <submittedName>
        <fullName evidence="3">Dimethylargininase</fullName>
        <ecNumber evidence="3">3.5.3.18</ecNumber>
    </submittedName>
</protein>
<dbReference type="Proteomes" id="UP001240447">
    <property type="component" value="Unassembled WGS sequence"/>
</dbReference>
<dbReference type="SUPFAM" id="SSF55909">
    <property type="entry name" value="Pentein"/>
    <property type="match status" value="1"/>
</dbReference>
<organism evidence="3 4">
    <name type="scientific">Nocardioides massiliensis</name>
    <dbReference type="NCBI Taxonomy" id="1325935"/>
    <lineage>
        <taxon>Bacteria</taxon>
        <taxon>Bacillati</taxon>
        <taxon>Actinomycetota</taxon>
        <taxon>Actinomycetes</taxon>
        <taxon>Propionibacteriales</taxon>
        <taxon>Nocardioidaceae</taxon>
        <taxon>Nocardioides</taxon>
    </lineage>
</organism>
<reference evidence="3 4" key="1">
    <citation type="submission" date="2023-07" db="EMBL/GenBank/DDBJ databases">
        <title>Sequencing the genomes of 1000 actinobacteria strains.</title>
        <authorList>
            <person name="Klenk H.-P."/>
        </authorList>
    </citation>
    <scope>NUCLEOTIDE SEQUENCE [LARGE SCALE GENOMIC DNA]</scope>
    <source>
        <strain evidence="3 4">GD13</strain>
    </source>
</reference>
<sequence>MTASSPRALVRPPSSRMAEGLVTHIERTAADADLARRQWEGYVAALRDHGWETVEVPAADDCPDSAFVEDTVLMYGDLAIIALPGAEERRPEPAGTEAVLRELGYEIALIEAPGTLDGGDVLKHGADVWVGLGGRTNSEAVDQLAALLEPRGARVHGVPLTKVLHLKSAVTALPDGTVLVHPPLHEDSFPWTEVLEVPEEPGSHVVVLDESTVLMSTSAPRTAQLLRERGLQIVAVDISEFEKLEGCVTCLSVRLREAPGQPVG</sequence>